<protein>
    <submittedName>
        <fullName evidence="10">Cytochrome P450 4V2</fullName>
    </submittedName>
</protein>
<evidence type="ECO:0000256" key="1">
    <source>
        <dbReference type="ARBA" id="ARBA00010617"/>
    </source>
</evidence>
<keyword evidence="3 7" id="KW-0479">Metal-binding</keyword>
<sequence>MSLVKVADWALALVAWADATGTNMELGLGVFRKQRKIVLDALTVLHAARLAMKGRIVRAVSLLVAIAKFSPRKGLPALTLFQYCWRRALWGKAGTELPPVVPTDMLVKAVHKYGPWKRHELEKAIAKEMGPIHTLIRPLSSTDYSLAIPVVWVSDPVAVKKVLTDKVTYNTRGHTGFTAHVGDGLLGLPTGPKWMLHRRVVMNFLSEKHLRDYAPIMQNQIAVLLDKWRKAGEEGRNINCYYDMSMLTLDIIMNVGTGEHNDLSSQQQLTEKENIFAHDLDYGLQDIVLRTAMPIMDYMHDPKIDEIKGRMDATFDRAVEIAKEKKIPNSMLDALLTAKNEDGSLALTEKEANEEFKTIRGAGHETTSNTICFMLKLLQENPDKLEKLRKEVDEVVSGNTTSYEEARTLKYAYQVMFETLRMYPTVPSFPREASCDTELCGYKVPKGAFVFVSQFPMNRSPEIWDSPNEFRPERFDDLPDLHPTKPIGVPGNDDLKYAFLPFGAGSRTCAGARLAMIEGVMVLSSIVKNIDFKVAMDPREELYIQSDVTMGPKHGLPLRVRAR</sequence>
<dbReference type="SUPFAM" id="SSF48264">
    <property type="entry name" value="Cytochrome P450"/>
    <property type="match status" value="1"/>
</dbReference>
<evidence type="ECO:0000256" key="7">
    <source>
        <dbReference type="PIRSR" id="PIRSR602401-1"/>
    </source>
</evidence>
<keyword evidence="6 8" id="KW-0503">Monooxygenase</keyword>
<keyword evidence="9" id="KW-0732">Signal</keyword>
<keyword evidence="2 7" id="KW-0349">Heme</keyword>
<keyword evidence="11" id="KW-1185">Reference proteome</keyword>
<dbReference type="GO" id="GO:0020037">
    <property type="term" value="F:heme binding"/>
    <property type="evidence" value="ECO:0007669"/>
    <property type="project" value="InterPro"/>
</dbReference>
<dbReference type="InterPro" id="IPR002401">
    <property type="entry name" value="Cyt_P450_E_grp-I"/>
</dbReference>
<dbReference type="EMBL" id="BEYU01000033">
    <property type="protein sequence ID" value="GBG27617.1"/>
    <property type="molecule type" value="Genomic_DNA"/>
</dbReference>
<evidence type="ECO:0000256" key="9">
    <source>
        <dbReference type="SAM" id="SignalP"/>
    </source>
</evidence>
<dbReference type="GO" id="GO:0016705">
    <property type="term" value="F:oxidoreductase activity, acting on paired donors, with incorporation or reduction of molecular oxygen"/>
    <property type="evidence" value="ECO:0007669"/>
    <property type="project" value="InterPro"/>
</dbReference>
<dbReference type="Gene3D" id="1.10.630.10">
    <property type="entry name" value="Cytochrome P450"/>
    <property type="match status" value="1"/>
</dbReference>
<dbReference type="PANTHER" id="PTHR24291:SF50">
    <property type="entry name" value="BIFUNCTIONAL ALBAFLAVENONE MONOOXYGENASE_TERPENE SYNTHASE"/>
    <property type="match status" value="1"/>
</dbReference>
<dbReference type="InterPro" id="IPR001128">
    <property type="entry name" value="Cyt_P450"/>
</dbReference>
<dbReference type="PRINTS" id="PR00463">
    <property type="entry name" value="EP450I"/>
</dbReference>
<dbReference type="AlphaFoldDB" id="A0A2R5G9C8"/>
<feature type="signal peptide" evidence="9">
    <location>
        <begin position="1"/>
        <end position="19"/>
    </location>
</feature>
<dbReference type="OrthoDB" id="6480556at2759"/>
<comment type="caution">
    <text evidence="10">The sequence shown here is derived from an EMBL/GenBank/DDBJ whole genome shotgun (WGS) entry which is preliminary data.</text>
</comment>
<evidence type="ECO:0000256" key="3">
    <source>
        <dbReference type="ARBA" id="ARBA00022723"/>
    </source>
</evidence>
<evidence type="ECO:0000313" key="10">
    <source>
        <dbReference type="EMBL" id="GBG27617.1"/>
    </source>
</evidence>
<evidence type="ECO:0000256" key="6">
    <source>
        <dbReference type="ARBA" id="ARBA00023033"/>
    </source>
</evidence>
<proteinExistence type="inferred from homology"/>
<feature type="chain" id="PRO_5015327393" evidence="9">
    <location>
        <begin position="20"/>
        <end position="563"/>
    </location>
</feature>
<reference evidence="10 11" key="1">
    <citation type="submission" date="2017-12" db="EMBL/GenBank/DDBJ databases">
        <title>Sequencing, de novo assembly and annotation of complete genome of a new Thraustochytrid species, strain FCC1311.</title>
        <authorList>
            <person name="Sedici K."/>
            <person name="Godart F."/>
            <person name="Aiese Cigliano R."/>
            <person name="Sanseverino W."/>
            <person name="Barakat M."/>
            <person name="Ortet P."/>
            <person name="Marechal E."/>
            <person name="Cagnac O."/>
            <person name="Amato A."/>
        </authorList>
    </citation>
    <scope>NUCLEOTIDE SEQUENCE [LARGE SCALE GENOMIC DNA]</scope>
</reference>
<accession>A0A2R5G9C8</accession>
<keyword evidence="4 8" id="KW-0560">Oxidoreductase</keyword>
<gene>
    <name evidence="10" type="ORF">FCC1311_038402</name>
</gene>
<dbReference type="GO" id="GO:0004497">
    <property type="term" value="F:monooxygenase activity"/>
    <property type="evidence" value="ECO:0007669"/>
    <property type="project" value="UniProtKB-KW"/>
</dbReference>
<dbReference type="PANTHER" id="PTHR24291">
    <property type="entry name" value="CYTOCHROME P450 FAMILY 4"/>
    <property type="match status" value="1"/>
</dbReference>
<comment type="similarity">
    <text evidence="1 8">Belongs to the cytochrome P450 family.</text>
</comment>
<evidence type="ECO:0000256" key="2">
    <source>
        <dbReference type="ARBA" id="ARBA00022617"/>
    </source>
</evidence>
<dbReference type="Proteomes" id="UP000241890">
    <property type="component" value="Unassembled WGS sequence"/>
</dbReference>
<evidence type="ECO:0000256" key="4">
    <source>
        <dbReference type="ARBA" id="ARBA00023002"/>
    </source>
</evidence>
<dbReference type="PROSITE" id="PS00086">
    <property type="entry name" value="CYTOCHROME_P450"/>
    <property type="match status" value="1"/>
</dbReference>
<dbReference type="PRINTS" id="PR00385">
    <property type="entry name" value="P450"/>
</dbReference>
<evidence type="ECO:0000256" key="5">
    <source>
        <dbReference type="ARBA" id="ARBA00023004"/>
    </source>
</evidence>
<dbReference type="Pfam" id="PF00067">
    <property type="entry name" value="p450"/>
    <property type="match status" value="1"/>
</dbReference>
<evidence type="ECO:0000256" key="8">
    <source>
        <dbReference type="RuleBase" id="RU000461"/>
    </source>
</evidence>
<dbReference type="GO" id="GO:0005506">
    <property type="term" value="F:iron ion binding"/>
    <property type="evidence" value="ECO:0007669"/>
    <property type="project" value="InterPro"/>
</dbReference>
<dbReference type="InParanoid" id="A0A2R5G9C8"/>
<dbReference type="InterPro" id="IPR017972">
    <property type="entry name" value="Cyt_P450_CS"/>
</dbReference>
<organism evidence="10 11">
    <name type="scientific">Hondaea fermentalgiana</name>
    <dbReference type="NCBI Taxonomy" id="2315210"/>
    <lineage>
        <taxon>Eukaryota</taxon>
        <taxon>Sar</taxon>
        <taxon>Stramenopiles</taxon>
        <taxon>Bigyra</taxon>
        <taxon>Labyrinthulomycetes</taxon>
        <taxon>Thraustochytrida</taxon>
        <taxon>Thraustochytriidae</taxon>
        <taxon>Hondaea</taxon>
    </lineage>
</organism>
<keyword evidence="5 7" id="KW-0408">Iron</keyword>
<feature type="binding site" description="axial binding residue" evidence="7">
    <location>
        <position position="509"/>
    </location>
    <ligand>
        <name>heme</name>
        <dbReference type="ChEBI" id="CHEBI:30413"/>
    </ligand>
    <ligandPart>
        <name>Fe</name>
        <dbReference type="ChEBI" id="CHEBI:18248"/>
    </ligandPart>
</feature>
<evidence type="ECO:0000313" key="11">
    <source>
        <dbReference type="Proteomes" id="UP000241890"/>
    </source>
</evidence>
<dbReference type="InterPro" id="IPR050196">
    <property type="entry name" value="Cytochrome_P450_Monoox"/>
</dbReference>
<name>A0A2R5G9C8_9STRA</name>
<comment type="cofactor">
    <cofactor evidence="7">
        <name>heme</name>
        <dbReference type="ChEBI" id="CHEBI:30413"/>
    </cofactor>
</comment>
<dbReference type="InterPro" id="IPR036396">
    <property type="entry name" value="Cyt_P450_sf"/>
</dbReference>